<protein>
    <recommendedName>
        <fullName evidence="3">non-specific serine/threonine protein kinase</fullName>
        <ecNumber evidence="3">2.7.11.1</ecNumber>
    </recommendedName>
</protein>
<dbReference type="InterPro" id="IPR017441">
    <property type="entry name" value="Protein_kinase_ATP_BS"/>
</dbReference>
<evidence type="ECO:0000256" key="11">
    <source>
        <dbReference type="PROSITE-ProRule" id="PRU10141"/>
    </source>
</evidence>
<evidence type="ECO:0000256" key="1">
    <source>
        <dbReference type="ARBA" id="ARBA00001946"/>
    </source>
</evidence>
<feature type="binding site" evidence="11">
    <location>
        <position position="665"/>
    </location>
    <ligand>
        <name>ATP</name>
        <dbReference type="ChEBI" id="CHEBI:30616"/>
    </ligand>
</feature>
<dbReference type="Gene3D" id="1.10.510.10">
    <property type="entry name" value="Transferase(Phosphotransferase) domain 1"/>
    <property type="match status" value="1"/>
</dbReference>
<dbReference type="PROSITE" id="PS00108">
    <property type="entry name" value="PROTEIN_KINASE_ST"/>
    <property type="match status" value="1"/>
</dbReference>
<dbReference type="AlphaFoldDB" id="A0A5K4FEJ0"/>
<evidence type="ECO:0000313" key="15">
    <source>
        <dbReference type="WBParaSite" id="Smp_347600.1"/>
    </source>
</evidence>
<evidence type="ECO:0000256" key="2">
    <source>
        <dbReference type="ARBA" id="ARBA00008874"/>
    </source>
</evidence>
<dbReference type="InterPro" id="IPR000095">
    <property type="entry name" value="CRIB_dom"/>
</dbReference>
<keyword evidence="4" id="KW-0808">Transferase</keyword>
<dbReference type="PROSITE" id="PS00107">
    <property type="entry name" value="PROTEIN_KINASE_ATP"/>
    <property type="match status" value="1"/>
</dbReference>
<evidence type="ECO:0000256" key="9">
    <source>
        <dbReference type="ARBA" id="ARBA00047899"/>
    </source>
</evidence>
<evidence type="ECO:0000256" key="5">
    <source>
        <dbReference type="ARBA" id="ARBA00022723"/>
    </source>
</evidence>
<dbReference type="Gene3D" id="3.90.810.10">
    <property type="entry name" value="CRIB domain"/>
    <property type="match status" value="1"/>
</dbReference>
<keyword evidence="14" id="KW-1185">Reference proteome</keyword>
<dbReference type="InterPro" id="IPR036936">
    <property type="entry name" value="CRIB_dom_sf"/>
</dbReference>
<feature type="compositionally biased region" description="Basic residues" evidence="12">
    <location>
        <begin position="24"/>
        <end position="33"/>
    </location>
</feature>
<dbReference type="Pfam" id="PF00069">
    <property type="entry name" value="Pkinase"/>
    <property type="match status" value="1"/>
</dbReference>
<comment type="catalytic activity">
    <reaction evidence="9">
        <text>L-threonyl-[protein] + ATP = O-phospho-L-threonyl-[protein] + ADP + H(+)</text>
        <dbReference type="Rhea" id="RHEA:46608"/>
        <dbReference type="Rhea" id="RHEA-COMP:11060"/>
        <dbReference type="Rhea" id="RHEA-COMP:11605"/>
        <dbReference type="ChEBI" id="CHEBI:15378"/>
        <dbReference type="ChEBI" id="CHEBI:30013"/>
        <dbReference type="ChEBI" id="CHEBI:30616"/>
        <dbReference type="ChEBI" id="CHEBI:61977"/>
        <dbReference type="ChEBI" id="CHEBI:456216"/>
        <dbReference type="EC" id="2.7.11.1"/>
    </reaction>
</comment>
<evidence type="ECO:0000313" key="14">
    <source>
        <dbReference type="Proteomes" id="UP000008854"/>
    </source>
</evidence>
<proteinExistence type="inferred from homology"/>
<dbReference type="InterPro" id="IPR000719">
    <property type="entry name" value="Prot_kinase_dom"/>
</dbReference>
<dbReference type="InterPro" id="IPR051931">
    <property type="entry name" value="PAK3-like"/>
</dbReference>
<dbReference type="CDD" id="cd06614">
    <property type="entry name" value="STKc_PAK"/>
    <property type="match status" value="1"/>
</dbReference>
<evidence type="ECO:0000256" key="4">
    <source>
        <dbReference type="ARBA" id="ARBA00022679"/>
    </source>
</evidence>
<dbReference type="FunFam" id="1.10.510.10:FF:000768">
    <property type="entry name" value="Non-specific serine/threonine protein kinase"/>
    <property type="match status" value="1"/>
</dbReference>
<evidence type="ECO:0000256" key="6">
    <source>
        <dbReference type="ARBA" id="ARBA00022741"/>
    </source>
</evidence>
<dbReference type="GO" id="GO:0004674">
    <property type="term" value="F:protein serine/threonine kinase activity"/>
    <property type="evidence" value="ECO:0007669"/>
    <property type="project" value="UniProtKB-EC"/>
</dbReference>
<keyword evidence="7 11" id="KW-0067">ATP-binding</keyword>
<keyword evidence="6 11" id="KW-0547">Nucleotide-binding</keyword>
<evidence type="ECO:0000259" key="13">
    <source>
        <dbReference type="PROSITE" id="PS50011"/>
    </source>
</evidence>
<comment type="similarity">
    <text evidence="2">Belongs to the protein kinase superfamily. STE Ser/Thr protein kinase family. STE20 subfamily.</text>
</comment>
<comment type="catalytic activity">
    <reaction evidence="10">
        <text>L-seryl-[protein] + ATP = O-phospho-L-seryl-[protein] + ADP + H(+)</text>
        <dbReference type="Rhea" id="RHEA:17989"/>
        <dbReference type="Rhea" id="RHEA-COMP:9863"/>
        <dbReference type="Rhea" id="RHEA-COMP:11604"/>
        <dbReference type="ChEBI" id="CHEBI:15378"/>
        <dbReference type="ChEBI" id="CHEBI:29999"/>
        <dbReference type="ChEBI" id="CHEBI:30616"/>
        <dbReference type="ChEBI" id="CHEBI:83421"/>
        <dbReference type="ChEBI" id="CHEBI:456216"/>
        <dbReference type="EC" id="2.7.11.1"/>
    </reaction>
</comment>
<dbReference type="PROSITE" id="PS50011">
    <property type="entry name" value="PROTEIN_KINASE_DOM"/>
    <property type="match status" value="1"/>
</dbReference>
<keyword evidence="5" id="KW-0479">Metal-binding</keyword>
<dbReference type="WBParaSite" id="Smp_347600.1">
    <property type="protein sequence ID" value="Smp_347600.1"/>
    <property type="gene ID" value="Smp_347600"/>
</dbReference>
<feature type="compositionally biased region" description="Polar residues" evidence="12">
    <location>
        <begin position="1"/>
        <end position="11"/>
    </location>
</feature>
<evidence type="ECO:0000256" key="12">
    <source>
        <dbReference type="SAM" id="MobiDB-lite"/>
    </source>
</evidence>
<dbReference type="EC" id="2.7.11.1" evidence="3"/>
<reference evidence="15" key="2">
    <citation type="submission" date="2019-11" db="UniProtKB">
        <authorList>
            <consortium name="WormBaseParasite"/>
        </authorList>
    </citation>
    <scope>IDENTIFICATION</scope>
    <source>
        <strain evidence="15">Puerto Rican</strain>
    </source>
</reference>
<feature type="domain" description="Protein kinase" evidence="13">
    <location>
        <begin position="636"/>
        <end position="888"/>
    </location>
</feature>
<dbReference type="Gene3D" id="3.30.200.20">
    <property type="entry name" value="Phosphorylase Kinase, domain 1"/>
    <property type="match status" value="1"/>
</dbReference>
<feature type="region of interest" description="Disordered" evidence="12">
    <location>
        <begin position="1"/>
        <end position="42"/>
    </location>
</feature>
<dbReference type="STRING" id="6183.A0A5K4FEJ0"/>
<evidence type="ECO:0000256" key="8">
    <source>
        <dbReference type="ARBA" id="ARBA00022842"/>
    </source>
</evidence>
<comment type="cofactor">
    <cofactor evidence="1">
        <name>Mg(2+)</name>
        <dbReference type="ChEBI" id="CHEBI:18420"/>
    </cofactor>
</comment>
<feature type="compositionally biased region" description="Polar residues" evidence="12">
    <location>
        <begin position="471"/>
        <end position="482"/>
    </location>
</feature>
<dbReference type="GO" id="GO:0005524">
    <property type="term" value="F:ATP binding"/>
    <property type="evidence" value="ECO:0007669"/>
    <property type="project" value="UniProtKB-UniRule"/>
</dbReference>
<feature type="region of interest" description="Disordered" evidence="12">
    <location>
        <begin position="470"/>
        <end position="502"/>
    </location>
</feature>
<evidence type="ECO:0000256" key="3">
    <source>
        <dbReference type="ARBA" id="ARBA00012513"/>
    </source>
</evidence>
<dbReference type="SMART" id="SM00220">
    <property type="entry name" value="S_TKc"/>
    <property type="match status" value="1"/>
</dbReference>
<dbReference type="FunFam" id="3.30.200.20:FF:000705">
    <property type="entry name" value="Non-specific serine/threonine protein kinase"/>
    <property type="match status" value="1"/>
</dbReference>
<dbReference type="Pfam" id="PF00786">
    <property type="entry name" value="PBD"/>
    <property type="match status" value="1"/>
</dbReference>
<dbReference type="Proteomes" id="UP000008854">
    <property type="component" value="Unassembled WGS sequence"/>
</dbReference>
<organism evidence="14 15">
    <name type="scientific">Schistosoma mansoni</name>
    <name type="common">Blood fluke</name>
    <dbReference type="NCBI Taxonomy" id="6183"/>
    <lineage>
        <taxon>Eukaryota</taxon>
        <taxon>Metazoa</taxon>
        <taxon>Spiralia</taxon>
        <taxon>Lophotrochozoa</taxon>
        <taxon>Platyhelminthes</taxon>
        <taxon>Trematoda</taxon>
        <taxon>Digenea</taxon>
        <taxon>Strigeidida</taxon>
        <taxon>Schistosomatoidea</taxon>
        <taxon>Schistosomatidae</taxon>
        <taxon>Schistosoma</taxon>
    </lineage>
</organism>
<dbReference type="GO" id="GO:0046872">
    <property type="term" value="F:metal ion binding"/>
    <property type="evidence" value="ECO:0007669"/>
    <property type="project" value="UniProtKB-KW"/>
</dbReference>
<name>A0A5K4FEJ0_SCHMA</name>
<sequence length="915" mass="102554">MEQDLSPTHSCTPPEPPVRSSSTMHRHPLKVAPKKPLPDLPKKAGRSRIRLFRLPKLTSDPKISSPLCVSHELHVVYDENTGEFRGMPEEWLEWLHAADISFQEREQNPELVIEVLQCYDTAKHRARRQKFIMTEEHCWENFENTTSCVCHQFINNEVSANHTCRKFQYNSADSTSSNAISGDSPCSDLSSPSNSCQFSCTSTTKNIPPSAPRRPPPVPPHYFVTHRQDGDKNLEGDKNNNEVLTIERTKSDSHLEQKSLSGNDICFVDANVDSEHESISFQILNLHHRFKASNECIDCESIRSYSNIFYSSLPLDGTKQTEKLDRNESAFQTIDHFNDNDENSDKKSTCETDLCTGQTLNNTLLGSSLNETNRFIIEEEPYGVEEIDVYESEKLFDTIATNRTCQPVTEMEISSQNHLSLISSTNWQIFCCISEAAFTSNIIDSSSTGLRICLAQPELDEDTHLTESIEADQNGSHTSEATQKPIFPDNGSNASQSTSSVELKSISEMLSNGEDITTTSELPSESVGPQRGRTVTRCNVVQTRTKRSAVHSGRQSAVSLKNSPKLLAISRNLGPSITPSDTSFPGDGNGFQSPNPPVCLVSRHSPSCRSRIRMRDEQIIARLRTIVSHGKPSEKYETLGRIGHGASGVVYIGRELQSGCRVAIKQMSLRQQPRKELILNEILVMRTYRNPNVVNYLDSYLLGDELWVVMEYLDGGSLTDVITETCMNESHIATVCRETLQALKFLHSKHVIHRDIKSDNILLGLDGSVKLTDFGFCAQLSAKNDDFKRTTMVGTPYWMAPEVVSRKQYGHKIDIWSLGIMTLEMLEGEPPYLSENPLKALYLIATNGKPDFRKDNLSPELLNFLDRCLEVDAQSRANASELIEHPFIQQNARPVITLIPLILLAREQAQSVTET</sequence>
<reference evidence="14" key="1">
    <citation type="journal article" date="2012" name="PLoS Negl. Trop. Dis.">
        <title>A systematically improved high quality genome and transcriptome of the human blood fluke Schistosoma mansoni.</title>
        <authorList>
            <person name="Protasio A.V."/>
            <person name="Tsai I.J."/>
            <person name="Babbage A."/>
            <person name="Nichol S."/>
            <person name="Hunt M."/>
            <person name="Aslett M.A."/>
            <person name="De Silva N."/>
            <person name="Velarde G.S."/>
            <person name="Anderson T.J."/>
            <person name="Clark R.C."/>
            <person name="Davidson C."/>
            <person name="Dillon G.P."/>
            <person name="Holroyd N.E."/>
            <person name="LoVerde P.T."/>
            <person name="Lloyd C."/>
            <person name="McQuillan J."/>
            <person name="Oliveira G."/>
            <person name="Otto T.D."/>
            <person name="Parker-Manuel S.J."/>
            <person name="Quail M.A."/>
            <person name="Wilson R.A."/>
            <person name="Zerlotini A."/>
            <person name="Dunne D.W."/>
            <person name="Berriman M."/>
        </authorList>
    </citation>
    <scope>NUCLEOTIDE SEQUENCE [LARGE SCALE GENOMIC DNA]</scope>
    <source>
        <strain evidence="14">Puerto Rican</strain>
    </source>
</reference>
<dbReference type="SUPFAM" id="SSF56112">
    <property type="entry name" value="Protein kinase-like (PK-like)"/>
    <property type="match status" value="1"/>
</dbReference>
<dbReference type="InterPro" id="IPR008271">
    <property type="entry name" value="Ser/Thr_kinase_AS"/>
</dbReference>
<dbReference type="InterPro" id="IPR011009">
    <property type="entry name" value="Kinase-like_dom_sf"/>
</dbReference>
<evidence type="ECO:0000256" key="7">
    <source>
        <dbReference type="ARBA" id="ARBA00022840"/>
    </source>
</evidence>
<feature type="compositionally biased region" description="Polar residues" evidence="12">
    <location>
        <begin position="490"/>
        <end position="502"/>
    </location>
</feature>
<dbReference type="InParanoid" id="A0A5K4FEJ0"/>
<keyword evidence="8" id="KW-0460">Magnesium</keyword>
<evidence type="ECO:0000256" key="10">
    <source>
        <dbReference type="ARBA" id="ARBA00048679"/>
    </source>
</evidence>
<accession>A0A5K4FEJ0</accession>
<dbReference type="PANTHER" id="PTHR45832:SF22">
    <property type="entry name" value="SERINE_THREONINE-PROTEIN KINASE SAMKA-RELATED"/>
    <property type="match status" value="1"/>
</dbReference>
<dbReference type="PANTHER" id="PTHR45832">
    <property type="entry name" value="SERINE/THREONINE-PROTEIN KINASE SAMKA-RELATED-RELATED"/>
    <property type="match status" value="1"/>
</dbReference>